<evidence type="ECO:0000256" key="9">
    <source>
        <dbReference type="ARBA" id="ARBA00048793"/>
    </source>
</evidence>
<sequence length="316" mass="33353">MSDRQLPRRRIAILGSGAMGSLFGGCLFEGGSDVTLIDLNVSHVEVIRKHGLVLKTDAGERSIRLPAVFPQEVATIFDLVMVFTKSMHTSSALSAVRACIDPETVLLSLQNGLDNKLALTAFAPPQNVLIGITTYPADLVAPGHVESHGAGIARLAATSEPATPILKLLPELLARGGLNATVDPQVETAIWEKVAFNAALNTLCALTHSTVGQIGSDAATRGLAFAIAAEVCNTAIACGFPVNRSHVEQTLASAMQHHTHHKPSMLQDVLAGKPTEIEAICGAVVRHAKERGLSTPMTETVLALIRHIDAKIARNA</sequence>
<protein>
    <recommendedName>
        <fullName evidence="4 10">2-dehydropantoate 2-reductase</fullName>
        <ecNumber evidence="3 10">1.1.1.169</ecNumber>
    </recommendedName>
    <alternativeName>
        <fullName evidence="8 10">Ketopantoate reductase</fullName>
    </alternativeName>
</protein>
<dbReference type="Pfam" id="PF08546">
    <property type="entry name" value="ApbA_C"/>
    <property type="match status" value="1"/>
</dbReference>
<dbReference type="InterPro" id="IPR013752">
    <property type="entry name" value="KPA_reductase"/>
</dbReference>
<feature type="domain" description="Ketopantoate reductase C-terminal" evidence="12">
    <location>
        <begin position="186"/>
        <end position="308"/>
    </location>
</feature>
<dbReference type="InterPro" id="IPR013328">
    <property type="entry name" value="6PGD_dom2"/>
</dbReference>
<evidence type="ECO:0000256" key="6">
    <source>
        <dbReference type="ARBA" id="ARBA00022857"/>
    </source>
</evidence>
<evidence type="ECO:0000256" key="5">
    <source>
        <dbReference type="ARBA" id="ARBA00022655"/>
    </source>
</evidence>
<dbReference type="InterPro" id="IPR008927">
    <property type="entry name" value="6-PGluconate_DH-like_C_sf"/>
</dbReference>
<dbReference type="Gene3D" id="3.40.50.720">
    <property type="entry name" value="NAD(P)-binding Rossmann-like Domain"/>
    <property type="match status" value="1"/>
</dbReference>
<organism evidence="13 14">
    <name type="scientific">Bradyrhizobium niftali</name>
    <dbReference type="NCBI Taxonomy" id="2560055"/>
    <lineage>
        <taxon>Bacteria</taxon>
        <taxon>Pseudomonadati</taxon>
        <taxon>Pseudomonadota</taxon>
        <taxon>Alphaproteobacteria</taxon>
        <taxon>Hyphomicrobiales</taxon>
        <taxon>Nitrobacteraceae</taxon>
        <taxon>Bradyrhizobium</taxon>
    </lineage>
</organism>
<dbReference type="PANTHER" id="PTHR21708:SF26">
    <property type="entry name" value="2-DEHYDROPANTOATE 2-REDUCTASE"/>
    <property type="match status" value="1"/>
</dbReference>
<dbReference type="RefSeq" id="WP_135173020.1">
    <property type="nucleotide sequence ID" value="NZ_SPQT01000001.1"/>
</dbReference>
<keyword evidence="6 10" id="KW-0521">NADP</keyword>
<accession>A0A4Y9M8C4</accession>
<feature type="domain" description="Ketopantoate reductase N-terminal" evidence="11">
    <location>
        <begin position="11"/>
        <end position="155"/>
    </location>
</feature>
<evidence type="ECO:0000256" key="3">
    <source>
        <dbReference type="ARBA" id="ARBA00013014"/>
    </source>
</evidence>
<evidence type="ECO:0000256" key="10">
    <source>
        <dbReference type="RuleBase" id="RU362068"/>
    </source>
</evidence>
<dbReference type="AlphaFoldDB" id="A0A4Y9M8C4"/>
<name>A0A4Y9M8C4_9BRAD</name>
<evidence type="ECO:0000259" key="12">
    <source>
        <dbReference type="Pfam" id="PF08546"/>
    </source>
</evidence>
<dbReference type="Proteomes" id="UP000297966">
    <property type="component" value="Unassembled WGS sequence"/>
</dbReference>
<keyword evidence="5 10" id="KW-0566">Pantothenate biosynthesis</keyword>
<dbReference type="InterPro" id="IPR003710">
    <property type="entry name" value="ApbA"/>
</dbReference>
<dbReference type="InterPro" id="IPR013332">
    <property type="entry name" value="KPR_N"/>
</dbReference>
<dbReference type="Pfam" id="PF02558">
    <property type="entry name" value="ApbA"/>
    <property type="match status" value="1"/>
</dbReference>
<dbReference type="UniPathway" id="UPA00028">
    <property type="reaction ID" value="UER00004"/>
</dbReference>
<dbReference type="InterPro" id="IPR051402">
    <property type="entry name" value="KPR-Related"/>
</dbReference>
<proteinExistence type="inferred from homology"/>
<dbReference type="FunFam" id="1.10.1040.10:FF:000017">
    <property type="entry name" value="2-dehydropantoate 2-reductase"/>
    <property type="match status" value="1"/>
</dbReference>
<dbReference type="EC" id="1.1.1.169" evidence="3 10"/>
<keyword evidence="14" id="KW-1185">Reference proteome</keyword>
<evidence type="ECO:0000256" key="8">
    <source>
        <dbReference type="ARBA" id="ARBA00032024"/>
    </source>
</evidence>
<dbReference type="GO" id="GO:0005737">
    <property type="term" value="C:cytoplasm"/>
    <property type="evidence" value="ECO:0007669"/>
    <property type="project" value="TreeGrafter"/>
</dbReference>
<evidence type="ECO:0000256" key="7">
    <source>
        <dbReference type="ARBA" id="ARBA00023002"/>
    </source>
</evidence>
<dbReference type="OrthoDB" id="9796561at2"/>
<comment type="similarity">
    <text evidence="2 10">Belongs to the ketopantoate reductase family.</text>
</comment>
<dbReference type="EMBL" id="SPQT01000001">
    <property type="protein sequence ID" value="TFV51278.1"/>
    <property type="molecule type" value="Genomic_DNA"/>
</dbReference>
<dbReference type="GO" id="GO:0015940">
    <property type="term" value="P:pantothenate biosynthetic process"/>
    <property type="evidence" value="ECO:0007669"/>
    <property type="project" value="UniProtKB-UniPathway"/>
</dbReference>
<dbReference type="PROSITE" id="PS51257">
    <property type="entry name" value="PROKAR_LIPOPROTEIN"/>
    <property type="match status" value="1"/>
</dbReference>
<evidence type="ECO:0000313" key="14">
    <source>
        <dbReference type="Proteomes" id="UP000297966"/>
    </source>
</evidence>
<dbReference type="GO" id="GO:0008677">
    <property type="term" value="F:2-dehydropantoate 2-reductase activity"/>
    <property type="evidence" value="ECO:0007669"/>
    <property type="project" value="UniProtKB-EC"/>
</dbReference>
<comment type="pathway">
    <text evidence="1 10">Cofactor biosynthesis; (R)-pantothenate biosynthesis; (R)-pantoate from 3-methyl-2-oxobutanoate: step 2/2.</text>
</comment>
<dbReference type="PANTHER" id="PTHR21708">
    <property type="entry name" value="PROBABLE 2-DEHYDROPANTOATE 2-REDUCTASE"/>
    <property type="match status" value="1"/>
</dbReference>
<comment type="catalytic activity">
    <reaction evidence="9 10">
        <text>(R)-pantoate + NADP(+) = 2-dehydropantoate + NADPH + H(+)</text>
        <dbReference type="Rhea" id="RHEA:16233"/>
        <dbReference type="ChEBI" id="CHEBI:11561"/>
        <dbReference type="ChEBI" id="CHEBI:15378"/>
        <dbReference type="ChEBI" id="CHEBI:15980"/>
        <dbReference type="ChEBI" id="CHEBI:57783"/>
        <dbReference type="ChEBI" id="CHEBI:58349"/>
        <dbReference type="EC" id="1.1.1.169"/>
    </reaction>
</comment>
<evidence type="ECO:0000256" key="2">
    <source>
        <dbReference type="ARBA" id="ARBA00007870"/>
    </source>
</evidence>
<evidence type="ECO:0000259" key="11">
    <source>
        <dbReference type="Pfam" id="PF02558"/>
    </source>
</evidence>
<dbReference type="NCBIfam" id="TIGR00745">
    <property type="entry name" value="apbA_panE"/>
    <property type="match status" value="1"/>
</dbReference>
<evidence type="ECO:0000256" key="4">
    <source>
        <dbReference type="ARBA" id="ARBA00019465"/>
    </source>
</evidence>
<reference evidence="13 14" key="1">
    <citation type="submission" date="2019-03" db="EMBL/GenBank/DDBJ databases">
        <title>Bradyrhizobium diversity isolated from nodules of Chamaecrista fasciculata.</title>
        <authorList>
            <person name="Klepa M.S."/>
            <person name="Urquiaga M.O."/>
            <person name="Hungria M."/>
            <person name="Delamuta J.R."/>
        </authorList>
    </citation>
    <scope>NUCLEOTIDE SEQUENCE [LARGE SCALE GENOMIC DNA]</scope>
    <source>
        <strain evidence="13 14">CNPSo 3448</strain>
    </source>
</reference>
<keyword evidence="7 10" id="KW-0560">Oxidoreductase</keyword>
<comment type="caution">
    <text evidence="13">The sequence shown here is derived from an EMBL/GenBank/DDBJ whole genome shotgun (WGS) entry which is preliminary data.</text>
</comment>
<dbReference type="SUPFAM" id="SSF48179">
    <property type="entry name" value="6-phosphogluconate dehydrogenase C-terminal domain-like"/>
    <property type="match status" value="1"/>
</dbReference>
<comment type="function">
    <text evidence="10">Catalyzes the NADPH-dependent reduction of ketopantoate into pantoic acid.</text>
</comment>
<evidence type="ECO:0000256" key="1">
    <source>
        <dbReference type="ARBA" id="ARBA00004994"/>
    </source>
</evidence>
<dbReference type="Gene3D" id="1.10.1040.10">
    <property type="entry name" value="N-(1-d-carboxylethyl)-l-norvaline Dehydrogenase, domain 2"/>
    <property type="match status" value="1"/>
</dbReference>
<dbReference type="SUPFAM" id="SSF51735">
    <property type="entry name" value="NAD(P)-binding Rossmann-fold domains"/>
    <property type="match status" value="1"/>
</dbReference>
<evidence type="ECO:0000313" key="13">
    <source>
        <dbReference type="EMBL" id="TFV51278.1"/>
    </source>
</evidence>
<dbReference type="InterPro" id="IPR036291">
    <property type="entry name" value="NAD(P)-bd_dom_sf"/>
</dbReference>
<gene>
    <name evidence="13" type="ORF">E4K65_04210</name>
</gene>